<dbReference type="RefSeq" id="WP_008091987.1">
    <property type="nucleotide sequence ID" value="NZ_CP011947.1"/>
</dbReference>
<dbReference type="InterPro" id="IPR015419">
    <property type="entry name" value="CTAG/Pcc1"/>
</dbReference>
<sequence length="89" mass="9696">MRPAHSASLEFDYSEERRARVVERSVAVEEGEIDDARSGARVDREGRTVVVTVEADDLVALRAGVNSWIRLVETAERVADVGEPLSGSA</sequence>
<evidence type="ECO:0000313" key="2">
    <source>
        <dbReference type="EMBL" id="AKU06779.1"/>
    </source>
</evidence>
<dbReference type="Proteomes" id="UP000663064">
    <property type="component" value="Chromosome"/>
</dbReference>
<reference evidence="2" key="2">
    <citation type="submission" date="2015-06" db="EMBL/GenBank/DDBJ databases">
        <authorList>
            <person name="Hoefler B.C."/>
            <person name="Straight P.D."/>
        </authorList>
    </citation>
    <scope>NUCLEOTIDE SEQUENCE [LARGE SCALE GENOMIC DNA]</scope>
    <source>
        <strain evidence="2">ARA6</strain>
    </source>
</reference>
<dbReference type="KEGG" id="hgi:ABY42_03110"/>
<dbReference type="EMBL" id="CP063205">
    <property type="protein sequence ID" value="QOS10807.1"/>
    <property type="molecule type" value="Genomic_DNA"/>
</dbReference>
<reference evidence="3" key="3">
    <citation type="journal article" date="2021" name="Front. Microbiol.">
        <title>Cellular and Genomic Properties of Haloferax gibbonsii LR2-5, the Host of Euryarchaeal Virus HFTV1.</title>
        <authorList>
            <person name="Tittes C."/>
            <person name="Schwarzer S."/>
            <person name="Pfeiffer F."/>
            <person name="Dyall-Smith M."/>
            <person name="Rodriguez-Franco M."/>
            <person name="Oksanen H.M."/>
            <person name="Quax T.E.F."/>
        </authorList>
    </citation>
    <scope>NUCLEOTIDE SEQUENCE</scope>
    <source>
        <strain evidence="3">LR2-5</strain>
    </source>
</reference>
<dbReference type="Proteomes" id="UP000066124">
    <property type="component" value="Chromosome"/>
</dbReference>
<dbReference type="PATRIC" id="fig|35746.4.peg.658"/>
<reference evidence="4" key="1">
    <citation type="journal article" date="2015" name="J. Biotechnol.">
        <title>Complete genome sequence of Haloferax gibbonsii strain ARA6, a potential producer of polyhydroxyalkanoates and halocins isolated from Araruama, Rio de Janeiro, Brasil.</title>
        <authorList>
            <person name="Pinto L.H."/>
            <person name="D'Alincourt Carvalho-Assef A.P."/>
            <person name="Vieira R.P."/>
            <person name="Clementino M.M."/>
            <person name="Albano R.M."/>
        </authorList>
    </citation>
    <scope>NUCLEOTIDE SEQUENCE [LARGE SCALE GENOMIC DNA]</scope>
    <source>
        <strain evidence="4">ARA6</strain>
    </source>
</reference>
<dbReference type="Gene3D" id="3.30.310.50">
    <property type="entry name" value="Alpha-D-phosphohexomutase, C-terminal domain"/>
    <property type="match status" value="1"/>
</dbReference>
<evidence type="ECO:0000256" key="1">
    <source>
        <dbReference type="ARBA" id="ARBA00007073"/>
    </source>
</evidence>
<evidence type="ECO:0000313" key="3">
    <source>
        <dbReference type="EMBL" id="QOS10807.1"/>
    </source>
</evidence>
<dbReference type="Pfam" id="PF09341">
    <property type="entry name" value="Pcc1"/>
    <property type="match status" value="1"/>
</dbReference>
<organism evidence="2 4">
    <name type="scientific">Haloferax gibbonsii</name>
    <dbReference type="NCBI Taxonomy" id="35746"/>
    <lineage>
        <taxon>Archaea</taxon>
        <taxon>Methanobacteriati</taxon>
        <taxon>Methanobacteriota</taxon>
        <taxon>Stenosarchaea group</taxon>
        <taxon>Halobacteria</taxon>
        <taxon>Halobacteriales</taxon>
        <taxon>Haloferacaceae</taxon>
        <taxon>Haloferax</taxon>
    </lineage>
</organism>
<dbReference type="NCBIfam" id="NF011470">
    <property type="entry name" value="PRK14887.1"/>
    <property type="match status" value="1"/>
</dbReference>
<name>A0A0K1IQT9_HALGI</name>
<accession>A0A0K1IQT9</accession>
<evidence type="ECO:0000313" key="4">
    <source>
        <dbReference type="Proteomes" id="UP000066124"/>
    </source>
</evidence>
<protein>
    <submittedName>
        <fullName evidence="2">KEOPS complex Pcc1-like subunit</fullName>
    </submittedName>
    <submittedName>
        <fullName evidence="3">KEOPS complex subunit Pcc1</fullName>
    </submittedName>
</protein>
<gene>
    <name evidence="3" type="primary">pcc1</name>
    <name evidence="2" type="ORF">ABY42_03110</name>
    <name evidence="3" type="ORF">HfgLR_03310</name>
</gene>
<proteinExistence type="inferred from homology"/>
<dbReference type="GeneID" id="59458325"/>
<comment type="similarity">
    <text evidence="1">Belongs to the CTAG/PCC1 family.</text>
</comment>
<dbReference type="EMBL" id="CP011947">
    <property type="protein sequence ID" value="AKU06779.1"/>
    <property type="molecule type" value="Genomic_DNA"/>
</dbReference>
<dbReference type="AlphaFoldDB" id="A0A0K1IQT9"/>